<sequence>MPNTTVSAAGGAMPAASQETNEATKLGSLIGALDALHKAQHLAELLYLAGEGLMRVDREVGEAVMTGVGALKDNLEEVDALLEELHERERGDAE</sequence>
<evidence type="ECO:0000313" key="2">
    <source>
        <dbReference type="Proteomes" id="UP000266934"/>
    </source>
</evidence>
<proteinExistence type="predicted"/>
<keyword evidence="2" id="KW-1185">Reference proteome</keyword>
<evidence type="ECO:0000313" key="1">
    <source>
        <dbReference type="EMBL" id="BBF94907.1"/>
    </source>
</evidence>
<dbReference type="RefSeq" id="WP_126401946.1">
    <property type="nucleotide sequence ID" value="NZ_AP018907.1"/>
</dbReference>
<dbReference type="KEGG" id="blag:BLTE_35920"/>
<dbReference type="Proteomes" id="UP000266934">
    <property type="component" value="Chromosome"/>
</dbReference>
<organism evidence="1 2">
    <name type="scientific">Blastochloris tepida</name>
    <dbReference type="NCBI Taxonomy" id="2233851"/>
    <lineage>
        <taxon>Bacteria</taxon>
        <taxon>Pseudomonadati</taxon>
        <taxon>Pseudomonadota</taxon>
        <taxon>Alphaproteobacteria</taxon>
        <taxon>Hyphomicrobiales</taxon>
        <taxon>Blastochloridaceae</taxon>
        <taxon>Blastochloris</taxon>
    </lineage>
</organism>
<reference evidence="1 2" key="1">
    <citation type="submission" date="2018-08" db="EMBL/GenBank/DDBJ databases">
        <title>Complete genome sequencing of Blastochloris tepida GI.</title>
        <authorList>
            <person name="Tsukatani Y."/>
            <person name="Mori H."/>
        </authorList>
    </citation>
    <scope>NUCLEOTIDE SEQUENCE [LARGE SCALE GENOMIC DNA]</scope>
    <source>
        <strain evidence="1 2">GI</strain>
    </source>
</reference>
<protein>
    <submittedName>
        <fullName evidence="1">Uncharacterized protein</fullName>
    </submittedName>
</protein>
<accession>A0A348G5S4</accession>
<gene>
    <name evidence="1" type="ORF">BLTE_35920</name>
</gene>
<dbReference type="EMBL" id="AP018907">
    <property type="protein sequence ID" value="BBF94907.1"/>
    <property type="molecule type" value="Genomic_DNA"/>
</dbReference>
<name>A0A348G5S4_9HYPH</name>
<dbReference type="AlphaFoldDB" id="A0A348G5S4"/>